<keyword evidence="3" id="KW-1185">Reference proteome</keyword>
<organism evidence="2 3">
    <name type="scientific">Pendulispora rubella</name>
    <dbReference type="NCBI Taxonomy" id="2741070"/>
    <lineage>
        <taxon>Bacteria</taxon>
        <taxon>Pseudomonadati</taxon>
        <taxon>Myxococcota</taxon>
        <taxon>Myxococcia</taxon>
        <taxon>Myxococcales</taxon>
        <taxon>Sorangiineae</taxon>
        <taxon>Pendulisporaceae</taxon>
        <taxon>Pendulispora</taxon>
    </lineage>
</organism>
<proteinExistence type="predicted"/>
<evidence type="ECO:0000313" key="2">
    <source>
        <dbReference type="EMBL" id="WXB02174.1"/>
    </source>
</evidence>
<name>A0ABZ2KXY6_9BACT</name>
<dbReference type="RefSeq" id="WP_394831800.1">
    <property type="nucleotide sequence ID" value="NZ_CP089929.1"/>
</dbReference>
<accession>A0ABZ2KXY6</accession>
<evidence type="ECO:0000256" key="1">
    <source>
        <dbReference type="SAM" id="MobiDB-lite"/>
    </source>
</evidence>
<sequence>MTPTLLLSEELVEFIQTFPSDAQFILEQATLVEHHGYVELDRRDVELDRRDGRRKRRKDDRALVLLQTASTGNVWWQGDPAVVRPVTAMQRKTHFEEGQALEHLLVLERGARIVIGRSGMMEATCPRFFDLHWDGEHLVSKGRLGKSPESPRVAAVTHNTATA</sequence>
<dbReference type="EMBL" id="CP089983">
    <property type="protein sequence ID" value="WXB02174.1"/>
    <property type="molecule type" value="Genomic_DNA"/>
</dbReference>
<gene>
    <name evidence="2" type="ORF">LVJ94_35320</name>
</gene>
<protein>
    <submittedName>
        <fullName evidence="2">Uncharacterized protein</fullName>
    </submittedName>
</protein>
<reference evidence="2" key="1">
    <citation type="submission" date="2021-12" db="EMBL/GenBank/DDBJ databases">
        <title>Discovery of the Pendulisporaceae a myxobacterial family with distinct sporulation behavior and unique specialized metabolism.</title>
        <authorList>
            <person name="Garcia R."/>
            <person name="Popoff A."/>
            <person name="Bader C.D."/>
            <person name="Loehr J."/>
            <person name="Walesch S."/>
            <person name="Walt C."/>
            <person name="Boldt J."/>
            <person name="Bunk B."/>
            <person name="Haeckl F.J.F.P.J."/>
            <person name="Gunesch A.P."/>
            <person name="Birkelbach J."/>
            <person name="Nuebel U."/>
            <person name="Pietschmann T."/>
            <person name="Bach T."/>
            <person name="Mueller R."/>
        </authorList>
    </citation>
    <scope>NUCLEOTIDE SEQUENCE</scope>
    <source>
        <strain evidence="2">MSr11367</strain>
    </source>
</reference>
<evidence type="ECO:0000313" key="3">
    <source>
        <dbReference type="Proteomes" id="UP001374803"/>
    </source>
</evidence>
<dbReference type="Proteomes" id="UP001374803">
    <property type="component" value="Chromosome"/>
</dbReference>
<feature type="region of interest" description="Disordered" evidence="1">
    <location>
        <begin position="142"/>
        <end position="163"/>
    </location>
</feature>